<dbReference type="InterPro" id="IPR052585">
    <property type="entry name" value="Lipid_raft_assoc_Zn_ADH"/>
</dbReference>
<feature type="domain" description="Enoyl reductase (ER)" evidence="1">
    <location>
        <begin position="13"/>
        <end position="314"/>
    </location>
</feature>
<dbReference type="InterPro" id="IPR036291">
    <property type="entry name" value="NAD(P)-bd_dom_sf"/>
</dbReference>
<evidence type="ECO:0000313" key="2">
    <source>
        <dbReference type="EMBL" id="GAA1535370.1"/>
    </source>
</evidence>
<reference evidence="3" key="1">
    <citation type="journal article" date="2019" name="Int. J. Syst. Evol. Microbiol.">
        <title>The Global Catalogue of Microorganisms (GCM) 10K type strain sequencing project: providing services to taxonomists for standard genome sequencing and annotation.</title>
        <authorList>
            <consortium name="The Broad Institute Genomics Platform"/>
            <consortium name="The Broad Institute Genome Sequencing Center for Infectious Disease"/>
            <person name="Wu L."/>
            <person name="Ma J."/>
        </authorList>
    </citation>
    <scope>NUCLEOTIDE SEQUENCE [LARGE SCALE GENOMIC DNA]</scope>
    <source>
        <strain evidence="3">JCM 14303</strain>
    </source>
</reference>
<gene>
    <name evidence="2" type="ORF">GCM10009741_42290</name>
</gene>
<dbReference type="PRINTS" id="PR00081">
    <property type="entry name" value="GDHRDH"/>
</dbReference>
<evidence type="ECO:0000259" key="1">
    <source>
        <dbReference type="SMART" id="SM00829"/>
    </source>
</evidence>
<dbReference type="InterPro" id="IPR013149">
    <property type="entry name" value="ADH-like_C"/>
</dbReference>
<organism evidence="2 3">
    <name type="scientific">Kribbella lupini</name>
    <dbReference type="NCBI Taxonomy" id="291602"/>
    <lineage>
        <taxon>Bacteria</taxon>
        <taxon>Bacillati</taxon>
        <taxon>Actinomycetota</taxon>
        <taxon>Actinomycetes</taxon>
        <taxon>Propionibacteriales</taxon>
        <taxon>Kribbellaceae</taxon>
        <taxon>Kribbella</taxon>
    </lineage>
</organism>
<keyword evidence="3" id="KW-1185">Reference proteome</keyword>
<accession>A0ABP4M0Y3</accession>
<dbReference type="Pfam" id="PF00107">
    <property type="entry name" value="ADH_zinc_N"/>
    <property type="match status" value="1"/>
</dbReference>
<dbReference type="SMART" id="SM00829">
    <property type="entry name" value="PKS_ER"/>
    <property type="match status" value="1"/>
</dbReference>
<dbReference type="Proteomes" id="UP001500363">
    <property type="component" value="Unassembled WGS sequence"/>
</dbReference>
<dbReference type="Gene3D" id="3.90.180.10">
    <property type="entry name" value="Medium-chain alcohol dehydrogenases, catalytic domain"/>
    <property type="match status" value="1"/>
</dbReference>
<dbReference type="PANTHER" id="PTHR43482:SF1">
    <property type="entry name" value="PROTEIN AST1-RELATED"/>
    <property type="match status" value="1"/>
</dbReference>
<dbReference type="EMBL" id="BAAANC010000002">
    <property type="protein sequence ID" value="GAA1535370.1"/>
    <property type="molecule type" value="Genomic_DNA"/>
</dbReference>
<sequence>MTVPAAMRALVFDPPHGLRMTKVAVPDPGPTEALVAVRYSSLNWVEVARTELVHQAGDVVGRDSAGTVVRAAADGSGPAVGSRVVGFRAPGAWADYHAVGTEDLAVVPDTVDLAAAAALPGAAVSALQAVRRLSTHLDSGAHGQPLAGHRVLVTGASGGVGRAATQLAALAGAEVVAAVGTPERGTGLSALGAAEVVTDLAGVRPVDGVLDIVGGRTLTTAYELLKRGGLALSIGSTGGATTTFDFEAARLRGGQRAVEAFSVSTPFGPDLDHLLGLLVAGQFEPQIGWQGSWHQVDEARTALLTRKLRGKAVLAID</sequence>
<name>A0ABP4M0Y3_9ACTN</name>
<evidence type="ECO:0000313" key="3">
    <source>
        <dbReference type="Proteomes" id="UP001500363"/>
    </source>
</evidence>
<dbReference type="SUPFAM" id="SSF50129">
    <property type="entry name" value="GroES-like"/>
    <property type="match status" value="1"/>
</dbReference>
<dbReference type="SUPFAM" id="SSF51735">
    <property type="entry name" value="NAD(P)-binding Rossmann-fold domains"/>
    <property type="match status" value="1"/>
</dbReference>
<dbReference type="InterPro" id="IPR011032">
    <property type="entry name" value="GroES-like_sf"/>
</dbReference>
<dbReference type="RefSeq" id="WP_344176510.1">
    <property type="nucleotide sequence ID" value="NZ_BAAANC010000002.1"/>
</dbReference>
<dbReference type="PANTHER" id="PTHR43482">
    <property type="entry name" value="PROTEIN AST1-RELATED"/>
    <property type="match status" value="1"/>
</dbReference>
<dbReference type="InterPro" id="IPR002347">
    <property type="entry name" value="SDR_fam"/>
</dbReference>
<proteinExistence type="predicted"/>
<dbReference type="Gene3D" id="3.40.50.720">
    <property type="entry name" value="NAD(P)-binding Rossmann-like Domain"/>
    <property type="match status" value="1"/>
</dbReference>
<dbReference type="InterPro" id="IPR020843">
    <property type="entry name" value="ER"/>
</dbReference>
<protein>
    <submittedName>
        <fullName evidence="2">Zinc-binding dehydrogenase</fullName>
    </submittedName>
</protein>
<comment type="caution">
    <text evidence="2">The sequence shown here is derived from an EMBL/GenBank/DDBJ whole genome shotgun (WGS) entry which is preliminary data.</text>
</comment>